<dbReference type="SUPFAM" id="SSF50729">
    <property type="entry name" value="PH domain-like"/>
    <property type="match status" value="1"/>
</dbReference>
<dbReference type="InterPro" id="IPR011993">
    <property type="entry name" value="PH-like_dom_sf"/>
</dbReference>
<dbReference type="Pfam" id="PF09379">
    <property type="entry name" value="FERM_N"/>
    <property type="match status" value="1"/>
</dbReference>
<dbReference type="PRINTS" id="PR00935">
    <property type="entry name" value="BAND41"/>
</dbReference>
<dbReference type="GO" id="GO:0005856">
    <property type="term" value="C:cytoskeleton"/>
    <property type="evidence" value="ECO:0007669"/>
    <property type="project" value="TreeGrafter"/>
</dbReference>
<dbReference type="PROSITE" id="PS50057">
    <property type="entry name" value="FERM_3"/>
    <property type="match status" value="1"/>
</dbReference>
<dbReference type="InterPro" id="IPR000299">
    <property type="entry name" value="FERM_domain"/>
</dbReference>
<dbReference type="GO" id="GO:0031032">
    <property type="term" value="P:actomyosin structure organization"/>
    <property type="evidence" value="ECO:0007669"/>
    <property type="project" value="TreeGrafter"/>
</dbReference>
<dbReference type="InterPro" id="IPR035963">
    <property type="entry name" value="FERM_2"/>
</dbReference>
<organism evidence="3 4">
    <name type="scientific">Heterorhabditis bacteriophora</name>
    <name type="common">Entomopathogenic nematode worm</name>
    <dbReference type="NCBI Taxonomy" id="37862"/>
    <lineage>
        <taxon>Eukaryota</taxon>
        <taxon>Metazoa</taxon>
        <taxon>Ecdysozoa</taxon>
        <taxon>Nematoda</taxon>
        <taxon>Chromadorea</taxon>
        <taxon>Rhabditida</taxon>
        <taxon>Rhabditina</taxon>
        <taxon>Rhabditomorpha</taxon>
        <taxon>Strongyloidea</taxon>
        <taxon>Heterorhabditidae</taxon>
        <taxon>Heterorhabditis</taxon>
    </lineage>
</organism>
<keyword evidence="1" id="KW-0472">Membrane</keyword>
<dbReference type="PANTHER" id="PTHR23280">
    <property type="entry name" value="4.1 G PROTEIN"/>
    <property type="match status" value="1"/>
</dbReference>
<evidence type="ECO:0000256" key="1">
    <source>
        <dbReference type="SAM" id="Phobius"/>
    </source>
</evidence>
<proteinExistence type="predicted"/>
<dbReference type="InterPro" id="IPR019749">
    <property type="entry name" value="Band_41_domain"/>
</dbReference>
<feature type="domain" description="FERM" evidence="2">
    <location>
        <begin position="78"/>
        <end position="384"/>
    </location>
</feature>
<dbReference type="InterPro" id="IPR019748">
    <property type="entry name" value="FERM_central"/>
</dbReference>
<dbReference type="SUPFAM" id="SSF47031">
    <property type="entry name" value="Second domain of FERM"/>
    <property type="match status" value="1"/>
</dbReference>
<dbReference type="InterPro" id="IPR029071">
    <property type="entry name" value="Ubiquitin-like_domsf"/>
</dbReference>
<protein>
    <submittedName>
        <fullName evidence="4">FERM domain-containing protein</fullName>
    </submittedName>
</protein>
<accession>A0A1I7XMV6</accession>
<dbReference type="Gene3D" id="1.20.80.10">
    <property type="match status" value="1"/>
</dbReference>
<name>A0A1I7XMV6_HETBA</name>
<evidence type="ECO:0000259" key="2">
    <source>
        <dbReference type="PROSITE" id="PS50057"/>
    </source>
</evidence>
<dbReference type="Proteomes" id="UP000095283">
    <property type="component" value="Unplaced"/>
</dbReference>
<dbReference type="InterPro" id="IPR018979">
    <property type="entry name" value="FERM_N"/>
</dbReference>
<dbReference type="Gene3D" id="2.30.29.30">
    <property type="entry name" value="Pleckstrin-homology domain (PH domain)/Phosphotyrosine-binding domain (PTB)"/>
    <property type="match status" value="1"/>
</dbReference>
<dbReference type="FunFam" id="1.20.80.10:FF:000006">
    <property type="entry name" value="FERM domain-containing protein 5 isoform X1"/>
    <property type="match status" value="1"/>
</dbReference>
<dbReference type="SMART" id="SM01196">
    <property type="entry name" value="FERM_C"/>
    <property type="match status" value="1"/>
</dbReference>
<keyword evidence="1" id="KW-1133">Transmembrane helix</keyword>
<reference evidence="4" key="1">
    <citation type="submission" date="2016-11" db="UniProtKB">
        <authorList>
            <consortium name="WormBaseParasite"/>
        </authorList>
    </citation>
    <scope>IDENTIFICATION</scope>
</reference>
<dbReference type="WBParaSite" id="Hba_19067">
    <property type="protein sequence ID" value="Hba_19067"/>
    <property type="gene ID" value="Hba_19067"/>
</dbReference>
<dbReference type="Pfam" id="PF09380">
    <property type="entry name" value="FERM_C"/>
    <property type="match status" value="1"/>
</dbReference>
<dbReference type="SUPFAM" id="SSF54236">
    <property type="entry name" value="Ubiquitin-like"/>
    <property type="match status" value="1"/>
</dbReference>
<dbReference type="CDD" id="cd14473">
    <property type="entry name" value="FERM_B-lobe"/>
    <property type="match status" value="1"/>
</dbReference>
<evidence type="ECO:0000313" key="3">
    <source>
        <dbReference type="Proteomes" id="UP000095283"/>
    </source>
</evidence>
<evidence type="ECO:0000313" key="4">
    <source>
        <dbReference type="WBParaSite" id="Hba_19067"/>
    </source>
</evidence>
<dbReference type="InterPro" id="IPR014352">
    <property type="entry name" value="FERM/acyl-CoA-bd_prot_sf"/>
</dbReference>
<dbReference type="Pfam" id="PF00373">
    <property type="entry name" value="FERM_M"/>
    <property type="match status" value="1"/>
</dbReference>
<dbReference type="PANTHER" id="PTHR23280:SF32">
    <property type="entry name" value="FI22325P1"/>
    <property type="match status" value="1"/>
</dbReference>
<feature type="transmembrane region" description="Helical" evidence="1">
    <location>
        <begin position="643"/>
        <end position="662"/>
    </location>
</feature>
<dbReference type="AlphaFoldDB" id="A0A1I7XMV6"/>
<keyword evidence="1" id="KW-0812">Transmembrane</keyword>
<sequence length="702" mass="81041">MNALLNTPIVCIRLFMGGASSHVFHVYFLVVNLANERQTAVRWVYNRQTYIKMPHNTTSPSFLGRLSARSSFISPKDVKVTVQLLNDSDSSISNEFKRSQPAQMILDYICELKNIREKDYLGLRYQDHNKHRYWVDLSRPISHISKQFKSDSLALRLRFRYYPAEPSHLKESVTRYHLFMQLQRDLLHGRLYCPQTQSAELAALILQAQLGDYDELYHKDSYVSQYKLLLKQTPRLEEKIAEYHKLLRGKSTEVAELEFLEKASKLDTYGFDPYTVKDPKDPNCAVYFGVSYKGILIYHSNQKVHHISWAYLSKVDYIGKEMWVVPMEAYIPPTANGDLNESGGSEKMDRKSRTVLKYICPSGHFAKHLWTHILSQQAFFNEQSAIMIKPKFSKPRIPLLSRGSTFRYPSQRVLKEIESSDISVDGEARVNGPNFIRFELPRQEPRQEQPWLNKYNTLPNLKLNHSCSNNDSIQKKLHGMDSNNSKGKTRNYLYAKTYFHHKLSVLTESQVTAVEFNPSQTVYSDSQFASSFLESDDLINASDEHQSETVTSFTVRLVKYEHRQAFSVRYIPFIMPEPKSLNHSSALSENTPGVPLLTSTPIFNREDKNIINGKVHQNGNGSVQTSPTILSVTSKSKGRMANIFFSTFLVMLLLIALLIAVFERSSDSDWVEGLPWLSHIRHAYYEPVRHYTLNKYYKFASR</sequence>
<keyword evidence="3" id="KW-1185">Reference proteome</keyword>
<dbReference type="SMART" id="SM00295">
    <property type="entry name" value="B41"/>
    <property type="match status" value="1"/>
</dbReference>
<dbReference type="Gene3D" id="3.10.20.90">
    <property type="entry name" value="Phosphatidylinositol 3-kinase Catalytic Subunit, Chain A, domain 1"/>
    <property type="match status" value="1"/>
</dbReference>
<dbReference type="InterPro" id="IPR018980">
    <property type="entry name" value="FERM_PH-like_C"/>
</dbReference>